<sequence>MAVFGSAVSGARQRSGIHFAFIVHLVYKVGIDLADGMCQFLIDQMDEKDAEKS</sequence>
<evidence type="ECO:0008006" key="3">
    <source>
        <dbReference type="Google" id="ProtNLM"/>
    </source>
</evidence>
<evidence type="ECO:0000313" key="2">
    <source>
        <dbReference type="Proteomes" id="UP001596353"/>
    </source>
</evidence>
<evidence type="ECO:0000313" key="1">
    <source>
        <dbReference type="EMBL" id="MFC6760333.1"/>
    </source>
</evidence>
<name>A0ABW2B4M2_9RHOB</name>
<proteinExistence type="predicted"/>
<gene>
    <name evidence="1" type="ORF">ACFQFQ_13925</name>
</gene>
<organism evidence="1 2">
    <name type="scientific">Sulfitobacter porphyrae</name>
    <dbReference type="NCBI Taxonomy" id="1246864"/>
    <lineage>
        <taxon>Bacteria</taxon>
        <taxon>Pseudomonadati</taxon>
        <taxon>Pseudomonadota</taxon>
        <taxon>Alphaproteobacteria</taxon>
        <taxon>Rhodobacterales</taxon>
        <taxon>Roseobacteraceae</taxon>
        <taxon>Sulfitobacter</taxon>
    </lineage>
</organism>
<dbReference type="EMBL" id="JBHSWG010000001">
    <property type="protein sequence ID" value="MFC6760333.1"/>
    <property type="molecule type" value="Genomic_DNA"/>
</dbReference>
<dbReference type="Proteomes" id="UP001596353">
    <property type="component" value="Unassembled WGS sequence"/>
</dbReference>
<comment type="caution">
    <text evidence="1">The sequence shown here is derived from an EMBL/GenBank/DDBJ whole genome shotgun (WGS) entry which is preliminary data.</text>
</comment>
<protein>
    <recommendedName>
        <fullName evidence="3">Transposase</fullName>
    </recommendedName>
</protein>
<reference evidence="2" key="1">
    <citation type="journal article" date="2019" name="Int. J. Syst. Evol. Microbiol.">
        <title>The Global Catalogue of Microorganisms (GCM) 10K type strain sequencing project: providing services to taxonomists for standard genome sequencing and annotation.</title>
        <authorList>
            <consortium name="The Broad Institute Genomics Platform"/>
            <consortium name="The Broad Institute Genome Sequencing Center for Infectious Disease"/>
            <person name="Wu L."/>
            <person name="Ma J."/>
        </authorList>
    </citation>
    <scope>NUCLEOTIDE SEQUENCE [LARGE SCALE GENOMIC DNA]</scope>
    <source>
        <strain evidence="2">CCUG 66188</strain>
    </source>
</reference>
<keyword evidence="2" id="KW-1185">Reference proteome</keyword>
<accession>A0ABW2B4M2</accession>